<keyword evidence="4 5" id="KW-0975">Bacterial flagellum</keyword>
<dbReference type="InterPro" id="IPR003481">
    <property type="entry name" value="FliD_N"/>
</dbReference>
<comment type="similarity">
    <text evidence="1 5">Belongs to the FliD family.</text>
</comment>
<feature type="domain" description="Flagellar hook-associated protein 2 C-terminal" evidence="7">
    <location>
        <begin position="223"/>
        <end position="433"/>
    </location>
</feature>
<name>A0A7Z8JZY9_9CELL</name>
<dbReference type="GO" id="GO:0005576">
    <property type="term" value="C:extracellular region"/>
    <property type="evidence" value="ECO:0007669"/>
    <property type="project" value="UniProtKB-SubCell"/>
</dbReference>
<dbReference type="AlphaFoldDB" id="A0A7Z8JZY9"/>
<dbReference type="Proteomes" id="UP000308121">
    <property type="component" value="Unassembled WGS sequence"/>
</dbReference>
<evidence type="ECO:0000259" key="6">
    <source>
        <dbReference type="Pfam" id="PF02465"/>
    </source>
</evidence>
<keyword evidence="5" id="KW-0964">Secreted</keyword>
<comment type="function">
    <text evidence="5">Required for morphogenesis and for the elongation of the flagellar filament by facilitating polymerization of the flagellin monomers at the tip of growing filament. Forms a capping structure, which prevents flagellin subunits (transported through the central channel of the flagellum) from leaking out without polymerization at the distal end.</text>
</comment>
<dbReference type="GO" id="GO:0009424">
    <property type="term" value="C:bacterial-type flagellum hook"/>
    <property type="evidence" value="ECO:0007669"/>
    <property type="project" value="UniProtKB-UniRule"/>
</dbReference>
<dbReference type="Pfam" id="PF02465">
    <property type="entry name" value="FliD_N"/>
    <property type="match status" value="1"/>
</dbReference>
<comment type="subcellular location">
    <subcellularLocation>
        <location evidence="5">Secreted</location>
    </subcellularLocation>
    <subcellularLocation>
        <location evidence="5">Bacterial flagellum</location>
    </subcellularLocation>
</comment>
<dbReference type="Pfam" id="PF07195">
    <property type="entry name" value="FliD_C"/>
    <property type="match status" value="1"/>
</dbReference>
<accession>A0A7Z8JZY9</accession>
<evidence type="ECO:0000313" key="9">
    <source>
        <dbReference type="Proteomes" id="UP000308121"/>
    </source>
</evidence>
<gene>
    <name evidence="8" type="ORF">FA014_08350</name>
</gene>
<keyword evidence="3" id="KW-0175">Coiled coil</keyword>
<evidence type="ECO:0000256" key="1">
    <source>
        <dbReference type="ARBA" id="ARBA00009764"/>
    </source>
</evidence>
<evidence type="ECO:0000313" key="8">
    <source>
        <dbReference type="EMBL" id="TKR23980.1"/>
    </source>
</evidence>
<evidence type="ECO:0000256" key="5">
    <source>
        <dbReference type="RuleBase" id="RU362066"/>
    </source>
</evidence>
<comment type="subunit">
    <text evidence="2 5">Homopentamer.</text>
</comment>
<dbReference type="EMBL" id="SZYE01000050">
    <property type="protein sequence ID" value="TKR23980.1"/>
    <property type="molecule type" value="Genomic_DNA"/>
</dbReference>
<organism evidence="8 9">
    <name type="scientific">Cellulomonas hominis</name>
    <dbReference type="NCBI Taxonomy" id="156981"/>
    <lineage>
        <taxon>Bacteria</taxon>
        <taxon>Bacillati</taxon>
        <taxon>Actinomycetota</taxon>
        <taxon>Actinomycetes</taxon>
        <taxon>Micrococcales</taxon>
        <taxon>Cellulomonadaceae</taxon>
        <taxon>Cellulomonas</taxon>
    </lineage>
</organism>
<evidence type="ECO:0000256" key="2">
    <source>
        <dbReference type="ARBA" id="ARBA00011255"/>
    </source>
</evidence>
<dbReference type="OrthoDB" id="5241527at2"/>
<feature type="domain" description="Flagellar hook-associated protein 2 N-terminal" evidence="6">
    <location>
        <begin position="12"/>
        <end position="107"/>
    </location>
</feature>
<sequence>MAGITFSTGLISNFPTADLIDSTIALEANQQKLLAKKKTTVSSQSTALQALNTKVASLTAAAKAAASPSSWEAVKAKSSAESVTATTTSEARPSSVTFRVDSVAASQSTLYTLPTGYTSATPSFTLTRADGETVSVTALSDNIGDIVAAFNAEGTGVKASALNVGTAAAPEYRLQLTGTETGKENTFSVAVGNAADGATLASKEIRAASDAEIVLWPGTGAEQKVTSAKNVFENLVTGVNVTVTAKTTDPVTVDVTRDDSKLSALAQALVNNLNAVLGDITSYTTSKTGTNDEGTAIVTAGLFSGNATVRGLQQSLLAAGSNSASNTSLAGIGISLGKDGTFTFDAAAFQTALTKDPDAVGKAVQGVAGSLQKVGEVASDSAKGTLTLQVQSYNSEVKDLTDRIADWDIRLEARRASLTTMYAAMEVQLSNLNSQSSYLTTQLKQLSGSSD</sequence>
<evidence type="ECO:0000256" key="3">
    <source>
        <dbReference type="ARBA" id="ARBA00023054"/>
    </source>
</evidence>
<evidence type="ECO:0000256" key="4">
    <source>
        <dbReference type="ARBA" id="ARBA00023143"/>
    </source>
</evidence>
<reference evidence="8 9" key="1">
    <citation type="submission" date="2019-05" db="EMBL/GenBank/DDBJ databases">
        <title>Genome sequence of Cellulomonas hominis strain CS1.</title>
        <authorList>
            <person name="Belmont J."/>
            <person name="Maclea K.S."/>
        </authorList>
    </citation>
    <scope>NUCLEOTIDE SEQUENCE [LARGE SCALE GENOMIC DNA]</scope>
    <source>
        <strain evidence="8 9">CS1</strain>
    </source>
</reference>
<dbReference type="GO" id="GO:0009421">
    <property type="term" value="C:bacterial-type flagellum filament cap"/>
    <property type="evidence" value="ECO:0007669"/>
    <property type="project" value="InterPro"/>
</dbReference>
<dbReference type="RefSeq" id="WP_154729236.1">
    <property type="nucleotide sequence ID" value="NZ_SZYE01000050.1"/>
</dbReference>
<protein>
    <recommendedName>
        <fullName evidence="5">Flagellar hook-associated protein 2</fullName>
        <shortName evidence="5">HAP2</shortName>
    </recommendedName>
    <alternativeName>
        <fullName evidence="5">Flagellar cap protein</fullName>
    </alternativeName>
</protein>
<dbReference type="PANTHER" id="PTHR30288">
    <property type="entry name" value="FLAGELLAR CAP/ASSEMBLY PROTEIN FLID"/>
    <property type="match status" value="1"/>
</dbReference>
<comment type="caution">
    <text evidence="8">The sequence shown here is derived from an EMBL/GenBank/DDBJ whole genome shotgun (WGS) entry which is preliminary data.</text>
</comment>
<dbReference type="InterPro" id="IPR010809">
    <property type="entry name" value="FliD_C"/>
</dbReference>
<evidence type="ECO:0000259" key="7">
    <source>
        <dbReference type="Pfam" id="PF07195"/>
    </source>
</evidence>
<dbReference type="InterPro" id="IPR040026">
    <property type="entry name" value="FliD"/>
</dbReference>
<proteinExistence type="inferred from homology"/>
<dbReference type="GO" id="GO:0071973">
    <property type="term" value="P:bacterial-type flagellum-dependent cell motility"/>
    <property type="evidence" value="ECO:0007669"/>
    <property type="project" value="TreeGrafter"/>
</dbReference>
<dbReference type="PANTHER" id="PTHR30288:SF0">
    <property type="entry name" value="FLAGELLAR HOOK-ASSOCIATED PROTEIN 2"/>
    <property type="match status" value="1"/>
</dbReference>
<dbReference type="GO" id="GO:0007155">
    <property type="term" value="P:cell adhesion"/>
    <property type="evidence" value="ECO:0007669"/>
    <property type="project" value="InterPro"/>
</dbReference>